<dbReference type="Gene3D" id="3.40.50.1000">
    <property type="entry name" value="HAD superfamily/HAD-like"/>
    <property type="match status" value="1"/>
</dbReference>
<dbReference type="Gene3D" id="3.30.1240.10">
    <property type="match status" value="1"/>
</dbReference>
<gene>
    <name evidence="1" type="ORF">ELX58_05315</name>
</gene>
<reference evidence="2" key="1">
    <citation type="submission" date="2018-12" db="EMBL/GenBank/DDBJ databases">
        <title>A new species of lactobacillus.</title>
        <authorList>
            <person name="Jian Y."/>
            <person name="Xin L."/>
            <person name="Hong Z.J."/>
            <person name="Ming L.Z."/>
            <person name="Hong X.Z."/>
        </authorList>
    </citation>
    <scope>NUCLEOTIDE SEQUENCE [LARGE SCALE GENOMIC DNA]</scope>
    <source>
        <strain evidence="2">HSLZ-75</strain>
    </source>
</reference>
<dbReference type="PROSITE" id="PS01229">
    <property type="entry name" value="COF_2"/>
    <property type="match status" value="1"/>
</dbReference>
<dbReference type="AlphaFoldDB" id="A0A4P6ZLJ3"/>
<dbReference type="InterPro" id="IPR036412">
    <property type="entry name" value="HAD-like_sf"/>
</dbReference>
<dbReference type="NCBIfam" id="TIGR00099">
    <property type="entry name" value="Cof-subfamily"/>
    <property type="match status" value="1"/>
</dbReference>
<protein>
    <submittedName>
        <fullName evidence="1">HAD family phosphatase</fullName>
    </submittedName>
</protein>
<dbReference type="NCBIfam" id="TIGR01484">
    <property type="entry name" value="HAD-SF-IIB"/>
    <property type="match status" value="1"/>
</dbReference>
<dbReference type="SUPFAM" id="SSF56784">
    <property type="entry name" value="HAD-like"/>
    <property type="match status" value="1"/>
</dbReference>
<dbReference type="InterPro" id="IPR023214">
    <property type="entry name" value="HAD_sf"/>
</dbReference>
<accession>A0A4P6ZLJ3</accession>
<dbReference type="PANTHER" id="PTHR10000:SF23">
    <property type="entry name" value="5-AMINO-6-(5-PHOSPHO-D-RIBITYLAMINO)URACIL PHOSPHATASE YITU"/>
    <property type="match status" value="1"/>
</dbReference>
<dbReference type="GO" id="GO:0005829">
    <property type="term" value="C:cytosol"/>
    <property type="evidence" value="ECO:0007669"/>
    <property type="project" value="TreeGrafter"/>
</dbReference>
<dbReference type="Proteomes" id="UP000294321">
    <property type="component" value="Chromosome"/>
</dbReference>
<dbReference type="EMBL" id="CP034726">
    <property type="protein sequence ID" value="QBP18558.1"/>
    <property type="molecule type" value="Genomic_DNA"/>
</dbReference>
<dbReference type="KEGG" id="lji:ELX58_05315"/>
<sequence>MFDTIENIIYDNVFTSAIINFLLNEMIQMNRKLIILDLDGTTLNSDSKITDTTRYIIQEAASLGNIVSIITGRPYRIAMPFYRRLGLTSPLITFNGGLGLIPGEKWPGAYQITFDRHIVNTIFKRQRELGLNLMAAEDRSHLMANKPSNAKLARETLDYFPSRLKSGQILTQDNINFDPVCLAVQVQPFCMQLVTKYLRTNYKGIVKPAVWGGSLNVIEIAAQNVTKVTGIKKLAKYYHIANKDIIAFGDQDNDYNTLKFVGHGVAMKNGLPDVKAVADDVTEYDNDHDGVARYLKSYLGLPY</sequence>
<keyword evidence="2" id="KW-1185">Reference proteome</keyword>
<dbReference type="GO" id="GO:0016791">
    <property type="term" value="F:phosphatase activity"/>
    <property type="evidence" value="ECO:0007669"/>
    <property type="project" value="TreeGrafter"/>
</dbReference>
<name>A0A4P6ZLJ3_9LACO</name>
<evidence type="ECO:0000313" key="2">
    <source>
        <dbReference type="Proteomes" id="UP000294321"/>
    </source>
</evidence>
<dbReference type="InterPro" id="IPR000150">
    <property type="entry name" value="Cof"/>
</dbReference>
<dbReference type="PANTHER" id="PTHR10000">
    <property type="entry name" value="PHOSPHOSERINE PHOSPHATASE"/>
    <property type="match status" value="1"/>
</dbReference>
<organism evidence="1 2">
    <name type="scientific">Acetilactobacillus jinshanensis</name>
    <dbReference type="NCBI Taxonomy" id="1720083"/>
    <lineage>
        <taxon>Bacteria</taxon>
        <taxon>Bacillati</taxon>
        <taxon>Bacillota</taxon>
        <taxon>Bacilli</taxon>
        <taxon>Lactobacillales</taxon>
        <taxon>Lactobacillaceae</taxon>
        <taxon>Acetilactobacillus</taxon>
    </lineage>
</organism>
<dbReference type="CDD" id="cd07516">
    <property type="entry name" value="HAD_Pase"/>
    <property type="match status" value="1"/>
</dbReference>
<dbReference type="GO" id="GO:0000287">
    <property type="term" value="F:magnesium ion binding"/>
    <property type="evidence" value="ECO:0007669"/>
    <property type="project" value="TreeGrafter"/>
</dbReference>
<dbReference type="OrthoDB" id="9781413at2"/>
<dbReference type="Pfam" id="PF08282">
    <property type="entry name" value="Hydrolase_3"/>
    <property type="match status" value="1"/>
</dbReference>
<proteinExistence type="predicted"/>
<evidence type="ECO:0000313" key="1">
    <source>
        <dbReference type="EMBL" id="QBP18558.1"/>
    </source>
</evidence>
<dbReference type="InterPro" id="IPR006379">
    <property type="entry name" value="HAD-SF_hydro_IIB"/>
</dbReference>